<feature type="region of interest" description="Disordered" evidence="1">
    <location>
        <begin position="44"/>
        <end position="84"/>
    </location>
</feature>
<keyword evidence="3" id="KW-1185">Reference proteome</keyword>
<dbReference type="AlphaFoldDB" id="A0AAV5JDJ2"/>
<organism evidence="2 3">
    <name type="scientific">Rubroshorea leprosula</name>
    <dbReference type="NCBI Taxonomy" id="152421"/>
    <lineage>
        <taxon>Eukaryota</taxon>
        <taxon>Viridiplantae</taxon>
        <taxon>Streptophyta</taxon>
        <taxon>Embryophyta</taxon>
        <taxon>Tracheophyta</taxon>
        <taxon>Spermatophyta</taxon>
        <taxon>Magnoliopsida</taxon>
        <taxon>eudicotyledons</taxon>
        <taxon>Gunneridae</taxon>
        <taxon>Pentapetalae</taxon>
        <taxon>rosids</taxon>
        <taxon>malvids</taxon>
        <taxon>Malvales</taxon>
        <taxon>Dipterocarpaceae</taxon>
        <taxon>Rubroshorea</taxon>
    </lineage>
</organism>
<proteinExistence type="predicted"/>
<reference evidence="2 3" key="1">
    <citation type="journal article" date="2021" name="Commun. Biol.">
        <title>The genome of Shorea leprosula (Dipterocarpaceae) highlights the ecological relevance of drought in aseasonal tropical rainforests.</title>
        <authorList>
            <person name="Ng K.K.S."/>
            <person name="Kobayashi M.J."/>
            <person name="Fawcett J.A."/>
            <person name="Hatakeyama M."/>
            <person name="Paape T."/>
            <person name="Ng C.H."/>
            <person name="Ang C.C."/>
            <person name="Tnah L.H."/>
            <person name="Lee C.T."/>
            <person name="Nishiyama T."/>
            <person name="Sese J."/>
            <person name="O'Brien M.J."/>
            <person name="Copetti D."/>
            <person name="Mohd Noor M.I."/>
            <person name="Ong R.C."/>
            <person name="Putra M."/>
            <person name="Sireger I.Z."/>
            <person name="Indrioko S."/>
            <person name="Kosugi Y."/>
            <person name="Izuno A."/>
            <person name="Isagi Y."/>
            <person name="Lee S.L."/>
            <person name="Shimizu K.K."/>
        </authorList>
    </citation>
    <scope>NUCLEOTIDE SEQUENCE [LARGE SCALE GENOMIC DNA]</scope>
    <source>
        <strain evidence="2">214</strain>
    </source>
</reference>
<protein>
    <submittedName>
        <fullName evidence="2">Uncharacterized protein</fullName>
    </submittedName>
</protein>
<accession>A0AAV5JDJ2</accession>
<evidence type="ECO:0000313" key="3">
    <source>
        <dbReference type="Proteomes" id="UP001054252"/>
    </source>
</evidence>
<sequence>MGVWRHLLSPWLRVEPRVGFLVEPKVKEPNFGFHEEFDLELGSSRRGTRSGFLTRRNLDEGPDLGSIWVPHDEEPDHEEPRSGS</sequence>
<feature type="compositionally biased region" description="Basic and acidic residues" evidence="1">
    <location>
        <begin position="70"/>
        <end position="84"/>
    </location>
</feature>
<dbReference type="Proteomes" id="UP001054252">
    <property type="component" value="Unassembled WGS sequence"/>
</dbReference>
<evidence type="ECO:0000256" key="1">
    <source>
        <dbReference type="SAM" id="MobiDB-lite"/>
    </source>
</evidence>
<gene>
    <name evidence="2" type="ORF">SLEP1_g20535</name>
</gene>
<comment type="caution">
    <text evidence="2">The sequence shown here is derived from an EMBL/GenBank/DDBJ whole genome shotgun (WGS) entry which is preliminary data.</text>
</comment>
<evidence type="ECO:0000313" key="2">
    <source>
        <dbReference type="EMBL" id="GKV08966.1"/>
    </source>
</evidence>
<dbReference type="EMBL" id="BPVZ01000029">
    <property type="protein sequence ID" value="GKV08966.1"/>
    <property type="molecule type" value="Genomic_DNA"/>
</dbReference>
<name>A0AAV5JDJ2_9ROSI</name>